<organism evidence="1 3">
    <name type="scientific">Pristionchus fissidentatus</name>
    <dbReference type="NCBI Taxonomy" id="1538716"/>
    <lineage>
        <taxon>Eukaryota</taxon>
        <taxon>Metazoa</taxon>
        <taxon>Ecdysozoa</taxon>
        <taxon>Nematoda</taxon>
        <taxon>Chromadorea</taxon>
        <taxon>Rhabditida</taxon>
        <taxon>Rhabditina</taxon>
        <taxon>Diplogasteromorpha</taxon>
        <taxon>Diplogasteroidea</taxon>
        <taxon>Neodiplogasteridae</taxon>
        <taxon>Pristionchus</taxon>
    </lineage>
</organism>
<keyword evidence="3" id="KW-1185">Reference proteome</keyword>
<evidence type="ECO:0000313" key="1">
    <source>
        <dbReference type="EMBL" id="GMT26561.1"/>
    </source>
</evidence>
<dbReference type="Proteomes" id="UP001432322">
    <property type="component" value="Unassembled WGS sequence"/>
</dbReference>
<dbReference type="EMBL" id="BTSY01000005">
    <property type="protein sequence ID" value="GMT26561.1"/>
    <property type="molecule type" value="Genomic_DNA"/>
</dbReference>
<reference evidence="1" key="1">
    <citation type="submission" date="2023-10" db="EMBL/GenBank/DDBJ databases">
        <title>Genome assembly of Pristionchus species.</title>
        <authorList>
            <person name="Yoshida K."/>
            <person name="Sommer R.J."/>
        </authorList>
    </citation>
    <scope>NUCLEOTIDE SEQUENCE</scope>
    <source>
        <strain evidence="1">RS5133</strain>
    </source>
</reference>
<evidence type="ECO:0000313" key="2">
    <source>
        <dbReference type="EMBL" id="GMT26562.1"/>
    </source>
</evidence>
<feature type="non-terminal residue" evidence="1">
    <location>
        <position position="108"/>
    </location>
</feature>
<protein>
    <submittedName>
        <fullName evidence="1">Uncharacterized protein</fullName>
    </submittedName>
</protein>
<comment type="caution">
    <text evidence="1">The sequence shown here is derived from an EMBL/GenBank/DDBJ whole genome shotgun (WGS) entry which is preliminary data.</text>
</comment>
<dbReference type="AlphaFoldDB" id="A0AAV5W428"/>
<accession>A0AAV5W428</accession>
<gene>
    <name evidence="1" type="ORF">PFISCL1PPCAC_17858</name>
    <name evidence="2" type="ORF">PFISCL1PPCAC_17859</name>
</gene>
<feature type="non-terminal residue" evidence="1">
    <location>
        <position position="1"/>
    </location>
</feature>
<dbReference type="EMBL" id="BTSY01000005">
    <property type="protein sequence ID" value="GMT26562.1"/>
    <property type="molecule type" value="Genomic_DNA"/>
</dbReference>
<sequence>SKTAFQDWIYTCHGTIWIKFLSFERLDAMLKFAKSIECDQVIFDKIEQHLCECCQFYSDYARNTIISNRYDFKMLRHKVQRFLNRDDEALKWVEKSLLKKVPKEGKII</sequence>
<name>A0AAV5W428_9BILA</name>
<evidence type="ECO:0000313" key="3">
    <source>
        <dbReference type="Proteomes" id="UP001432322"/>
    </source>
</evidence>
<proteinExistence type="predicted"/>